<dbReference type="EMBL" id="LT635770">
    <property type="protein sequence ID" value="SGZ58955.1"/>
    <property type="molecule type" value="Genomic_DNA"/>
</dbReference>
<evidence type="ECO:0000256" key="1">
    <source>
        <dbReference type="ARBA" id="ARBA00022574"/>
    </source>
</evidence>
<dbReference type="SUPFAM" id="SSF50978">
    <property type="entry name" value="WD40 repeat-like"/>
    <property type="match status" value="1"/>
</dbReference>
<dbReference type="Pfam" id="PF00400">
    <property type="entry name" value="WD40"/>
    <property type="match status" value="2"/>
</dbReference>
<feature type="repeat" description="WD" evidence="4">
    <location>
        <begin position="199"/>
        <end position="230"/>
    </location>
</feature>
<dbReference type="InterPro" id="IPR040132">
    <property type="entry name" value="Tex1/THOC3"/>
</dbReference>
<dbReference type="Gene3D" id="2.130.10.10">
    <property type="entry name" value="YVTN repeat-like/Quinoprotein amine dehydrogenase"/>
    <property type="match status" value="2"/>
</dbReference>
<sequence>MPLSFTNLHFTPVRDLGNGGKSSQAEIAQLSVNATGNRVINTRTDKTIRVWKALQLGASSPSVIENAHRDIPRILWNTNTDLSFASVGRDSWVKMWTCSGRLEREIKVLKPHGTAVLELVEYSTDGKVLCVVDIDGTVILYDVADNYSKLALIKLVDHVNDIQWTNRGHDYLFAALDNGTVEILHPIMKSKTVTVSHTLEGHKSPVTCIRFDPRGRFFACGTKEGIVSLWRTSNMLNYRALSLVDQEVVDVEYSRDGSYLAVAFAQETTIKVYDCDTLEQLYEVPNSSAGKSEFLALKWFPHRANFVYVADNGRVVEFAKRDQKIGK</sequence>
<dbReference type="PROSITE" id="PS50294">
    <property type="entry name" value="WD_REPEATS_REGION"/>
    <property type="match status" value="1"/>
</dbReference>
<dbReference type="Proteomes" id="UP000182259">
    <property type="component" value="Chromosome VII"/>
</dbReference>
<evidence type="ECO:0000313" key="5">
    <source>
        <dbReference type="EMBL" id="SGZ58955.1"/>
    </source>
</evidence>
<keyword evidence="1 4" id="KW-0853">WD repeat</keyword>
<protein>
    <submittedName>
        <fullName evidence="5">CIC11C00000006006</fullName>
    </submittedName>
</protein>
<dbReference type="GO" id="GO:0006406">
    <property type="term" value="P:mRNA export from nucleus"/>
    <property type="evidence" value="ECO:0007669"/>
    <property type="project" value="InterPro"/>
</dbReference>
<evidence type="ECO:0000256" key="3">
    <source>
        <dbReference type="ARBA" id="ARBA00046343"/>
    </source>
</evidence>
<accession>A0A1L0C616</accession>
<dbReference type="GO" id="GO:0000445">
    <property type="term" value="C:THO complex part of transcription export complex"/>
    <property type="evidence" value="ECO:0007669"/>
    <property type="project" value="TreeGrafter"/>
</dbReference>
<dbReference type="PROSITE" id="PS50082">
    <property type="entry name" value="WD_REPEATS_2"/>
    <property type="match status" value="1"/>
</dbReference>
<dbReference type="SMART" id="SM00320">
    <property type="entry name" value="WD40"/>
    <property type="match status" value="6"/>
</dbReference>
<organism evidence="5 6">
    <name type="scientific">Sungouiella intermedia</name>
    <dbReference type="NCBI Taxonomy" id="45354"/>
    <lineage>
        <taxon>Eukaryota</taxon>
        <taxon>Fungi</taxon>
        <taxon>Dikarya</taxon>
        <taxon>Ascomycota</taxon>
        <taxon>Saccharomycotina</taxon>
        <taxon>Pichiomycetes</taxon>
        <taxon>Metschnikowiaceae</taxon>
        <taxon>Sungouiella</taxon>
    </lineage>
</organism>
<evidence type="ECO:0000256" key="4">
    <source>
        <dbReference type="PROSITE-ProRule" id="PRU00221"/>
    </source>
</evidence>
<proteinExistence type="inferred from homology"/>
<keyword evidence="2" id="KW-0677">Repeat</keyword>
<dbReference type="InterPro" id="IPR015943">
    <property type="entry name" value="WD40/YVTN_repeat-like_dom_sf"/>
</dbReference>
<name>A0A1L0C616_9ASCO</name>
<reference evidence="5 6" key="1">
    <citation type="submission" date="2016-10" db="EMBL/GenBank/DDBJ databases">
        <authorList>
            <person name="de Groot N.N."/>
        </authorList>
    </citation>
    <scope>NUCLEOTIDE SEQUENCE [LARGE SCALE GENOMIC DNA]</scope>
    <source>
        <strain evidence="5 6">PYCC 4715</strain>
    </source>
</reference>
<evidence type="ECO:0000256" key="2">
    <source>
        <dbReference type="ARBA" id="ARBA00022737"/>
    </source>
</evidence>
<dbReference type="AlphaFoldDB" id="A0A1L0C616"/>
<dbReference type="PANTHER" id="PTHR22839">
    <property type="entry name" value="THO COMPLEX SUBUNIT 3 THO3"/>
    <property type="match status" value="1"/>
</dbReference>
<evidence type="ECO:0000313" key="6">
    <source>
        <dbReference type="Proteomes" id="UP000182259"/>
    </source>
</evidence>
<dbReference type="InterPro" id="IPR036322">
    <property type="entry name" value="WD40_repeat_dom_sf"/>
</dbReference>
<dbReference type="InterPro" id="IPR001680">
    <property type="entry name" value="WD40_rpt"/>
</dbReference>
<dbReference type="PANTHER" id="PTHR22839:SF0">
    <property type="entry name" value="THO COMPLEX SUBUNIT 3"/>
    <property type="match status" value="1"/>
</dbReference>
<gene>
    <name evidence="5" type="ORF">SAMEA4029009_CIC11G00000006006</name>
</gene>
<comment type="similarity">
    <text evidence="3">Belongs to the THOC3 family.</text>
</comment>